<organism evidence="2 3">
    <name type="scientific">Riccia fluitans</name>
    <dbReference type="NCBI Taxonomy" id="41844"/>
    <lineage>
        <taxon>Eukaryota</taxon>
        <taxon>Viridiplantae</taxon>
        <taxon>Streptophyta</taxon>
        <taxon>Embryophyta</taxon>
        <taxon>Marchantiophyta</taxon>
        <taxon>Marchantiopsida</taxon>
        <taxon>Marchantiidae</taxon>
        <taxon>Marchantiales</taxon>
        <taxon>Ricciaceae</taxon>
        <taxon>Riccia</taxon>
    </lineage>
</organism>
<evidence type="ECO:0000313" key="2">
    <source>
        <dbReference type="EMBL" id="KAL2620239.1"/>
    </source>
</evidence>
<evidence type="ECO:0000313" key="3">
    <source>
        <dbReference type="Proteomes" id="UP001605036"/>
    </source>
</evidence>
<reference evidence="2 3" key="1">
    <citation type="submission" date="2024-09" db="EMBL/GenBank/DDBJ databases">
        <title>Chromosome-scale assembly of Riccia fluitans.</title>
        <authorList>
            <person name="Paukszto L."/>
            <person name="Sawicki J."/>
            <person name="Karawczyk K."/>
            <person name="Piernik-Szablinska J."/>
            <person name="Szczecinska M."/>
            <person name="Mazdziarz M."/>
        </authorList>
    </citation>
    <scope>NUCLEOTIDE SEQUENCE [LARGE SCALE GENOMIC DNA]</scope>
    <source>
        <strain evidence="2">Rf_01</strain>
        <tissue evidence="2">Aerial parts of the thallus</tissue>
    </source>
</reference>
<proteinExistence type="predicted"/>
<gene>
    <name evidence="2" type="ORF">R1flu_000444</name>
</gene>
<accession>A0ABD1Y4M3</accession>
<comment type="caution">
    <text evidence="2">The sequence shown here is derived from an EMBL/GenBank/DDBJ whole genome shotgun (WGS) entry which is preliminary data.</text>
</comment>
<dbReference type="AlphaFoldDB" id="A0ABD1Y4M3"/>
<feature type="region of interest" description="Disordered" evidence="1">
    <location>
        <begin position="90"/>
        <end position="110"/>
    </location>
</feature>
<feature type="region of interest" description="Disordered" evidence="1">
    <location>
        <begin position="1"/>
        <end position="28"/>
    </location>
</feature>
<protein>
    <submittedName>
        <fullName evidence="2">Uncharacterized protein</fullName>
    </submittedName>
</protein>
<sequence>MSKMAANEVRAEDRREQIETSNDDVCSAGIGTQIKPREAGQFKGSSLVGSSRIVPSRLPFPLQLPSNGIVRRVEEKPGVDKTDLKTGIGVDLSASSDSGLHGAVRGRTLS</sequence>
<dbReference type="EMBL" id="JBHFFA010000006">
    <property type="protein sequence ID" value="KAL2620239.1"/>
    <property type="molecule type" value="Genomic_DNA"/>
</dbReference>
<name>A0ABD1Y4M3_9MARC</name>
<keyword evidence="3" id="KW-1185">Reference proteome</keyword>
<evidence type="ECO:0000256" key="1">
    <source>
        <dbReference type="SAM" id="MobiDB-lite"/>
    </source>
</evidence>
<dbReference type="Proteomes" id="UP001605036">
    <property type="component" value="Unassembled WGS sequence"/>
</dbReference>
<feature type="compositionally biased region" description="Basic and acidic residues" evidence="1">
    <location>
        <begin position="9"/>
        <end position="18"/>
    </location>
</feature>